<organism evidence="2 3">
    <name type="scientific">Ferrimonas pelagia</name>
    <dbReference type="NCBI Taxonomy" id="1177826"/>
    <lineage>
        <taxon>Bacteria</taxon>
        <taxon>Pseudomonadati</taxon>
        <taxon>Pseudomonadota</taxon>
        <taxon>Gammaproteobacteria</taxon>
        <taxon>Alteromonadales</taxon>
        <taxon>Ferrimonadaceae</taxon>
        <taxon>Ferrimonas</taxon>
    </lineage>
</organism>
<reference evidence="3" key="1">
    <citation type="journal article" date="2019" name="Int. J. Syst. Evol. Microbiol.">
        <title>The Global Catalogue of Microorganisms (GCM) 10K type strain sequencing project: providing services to taxonomists for standard genome sequencing and annotation.</title>
        <authorList>
            <consortium name="The Broad Institute Genomics Platform"/>
            <consortium name="The Broad Institute Genome Sequencing Center for Infectious Disease"/>
            <person name="Wu L."/>
            <person name="Ma J."/>
        </authorList>
    </citation>
    <scope>NUCLEOTIDE SEQUENCE [LARGE SCALE GENOMIC DNA]</scope>
    <source>
        <strain evidence="3">JCM 18401</strain>
    </source>
</reference>
<comment type="caution">
    <text evidence="2">The sequence shown here is derived from an EMBL/GenBank/DDBJ whole genome shotgun (WGS) entry which is preliminary data.</text>
</comment>
<keyword evidence="3" id="KW-1185">Reference proteome</keyword>
<dbReference type="Proteomes" id="UP001499988">
    <property type="component" value="Unassembled WGS sequence"/>
</dbReference>
<evidence type="ECO:0008006" key="4">
    <source>
        <dbReference type="Google" id="ProtNLM"/>
    </source>
</evidence>
<proteinExistence type="predicted"/>
<evidence type="ECO:0000313" key="2">
    <source>
        <dbReference type="EMBL" id="GAA4880043.1"/>
    </source>
</evidence>
<sequence>MERIECPSCRMQCYAYAPTSNSGRWRASCNHCGISVTASSRQLLPPKTEPDYRRGPKPCRRRT</sequence>
<accession>A0ABP9EL15</accession>
<dbReference type="EMBL" id="BAABJZ010000016">
    <property type="protein sequence ID" value="GAA4880043.1"/>
    <property type="molecule type" value="Genomic_DNA"/>
</dbReference>
<evidence type="ECO:0000256" key="1">
    <source>
        <dbReference type="SAM" id="MobiDB-lite"/>
    </source>
</evidence>
<gene>
    <name evidence="2" type="ORF">GCM10023333_12700</name>
</gene>
<feature type="region of interest" description="Disordered" evidence="1">
    <location>
        <begin position="43"/>
        <end position="63"/>
    </location>
</feature>
<protein>
    <recommendedName>
        <fullName evidence="4">GATA-type domain-containing protein</fullName>
    </recommendedName>
</protein>
<evidence type="ECO:0000313" key="3">
    <source>
        <dbReference type="Proteomes" id="UP001499988"/>
    </source>
</evidence>
<name>A0ABP9EL15_9GAMM</name>